<proteinExistence type="predicted"/>
<keyword evidence="2" id="KW-0812">Transmembrane</keyword>
<evidence type="ECO:0000313" key="4">
    <source>
        <dbReference type="EMBL" id="AIG00153.1"/>
    </source>
</evidence>
<gene>
    <name evidence="4" type="ORF">EP13_16480</name>
</gene>
<evidence type="ECO:0000256" key="1">
    <source>
        <dbReference type="SAM" id="Coils"/>
    </source>
</evidence>
<evidence type="ECO:0000256" key="2">
    <source>
        <dbReference type="SAM" id="Phobius"/>
    </source>
</evidence>
<dbReference type="eggNOG" id="COG0840">
    <property type="taxonomic scope" value="Bacteria"/>
</dbReference>
<dbReference type="SMART" id="SM01358">
    <property type="entry name" value="HBM"/>
    <property type="match status" value="1"/>
</dbReference>
<name>A0A075P9Z5_9ALTE</name>
<sequence>MKFDSIKSRLVLMTLICVIGMGMLVASQHYFTQRLINLNQQRDLLLRMGQDLLQMRRHEKDFLLRHQESYFHQFNGRAETFSEKLNTLSPLFAQYQVSNDLGGDLAEALNEYQQLFRRVVNLQTEIGLTYNSGLLGHLHELEESLLNDPYFALGSEALVQLDAARLALRDFQLTKDQFHATHALQLVGYLKSRIDNGNEPLRQRIVAYQLAVTTLVSHYQDLGLSHNEGLQGTFRAEAHNVESRLGNIDKALQPLITEQENRVKVYSISIAVMTSIVLILVLIKSFATFHRAFANFVMFFYRCKRQYQKIDTRKLGFAEFKSLAELANEMVESRKSIEDRLASVEAELAQQTKASAKK</sequence>
<dbReference type="AlphaFoldDB" id="A0A075P9Z5"/>
<keyword evidence="5" id="KW-1185">Reference proteome</keyword>
<keyword evidence="2" id="KW-0472">Membrane</keyword>
<keyword evidence="2" id="KW-1133">Transmembrane helix</keyword>
<feature type="coiled-coil region" evidence="1">
    <location>
        <begin position="327"/>
        <end position="354"/>
    </location>
</feature>
<dbReference type="InterPro" id="IPR032255">
    <property type="entry name" value="HBM"/>
</dbReference>
<reference evidence="4 5" key="1">
    <citation type="submission" date="2014-06" db="EMBL/GenBank/DDBJ databases">
        <title>Genomes of Alteromonas australica, a world apart.</title>
        <authorList>
            <person name="Gonzaga A."/>
            <person name="Lopez-Perez M."/>
            <person name="Rodriguez-Valera F."/>
        </authorList>
    </citation>
    <scope>NUCLEOTIDE SEQUENCE [LARGE SCALE GENOMIC DNA]</scope>
    <source>
        <strain evidence="4 5">H 17</strain>
    </source>
</reference>
<evidence type="ECO:0000259" key="3">
    <source>
        <dbReference type="SMART" id="SM01358"/>
    </source>
</evidence>
<dbReference type="Proteomes" id="UP000056090">
    <property type="component" value="Chromosome"/>
</dbReference>
<feature type="transmembrane region" description="Helical" evidence="2">
    <location>
        <begin position="265"/>
        <end position="283"/>
    </location>
</feature>
<dbReference type="EMBL" id="CP008849">
    <property type="protein sequence ID" value="AIG00153.1"/>
    <property type="molecule type" value="Genomic_DNA"/>
</dbReference>
<accession>A0A075P9Z5</accession>
<dbReference type="RefSeq" id="WP_044058174.1">
    <property type="nucleotide sequence ID" value="NZ_CBCSKJ010000008.1"/>
</dbReference>
<evidence type="ECO:0000313" key="5">
    <source>
        <dbReference type="Proteomes" id="UP000056090"/>
    </source>
</evidence>
<keyword evidence="1" id="KW-0175">Coiled coil</keyword>
<dbReference type="KEGG" id="aal:EP13_16480"/>
<organism evidence="4 5">
    <name type="scientific">Alteromonas australica</name>
    <dbReference type="NCBI Taxonomy" id="589873"/>
    <lineage>
        <taxon>Bacteria</taxon>
        <taxon>Pseudomonadati</taxon>
        <taxon>Pseudomonadota</taxon>
        <taxon>Gammaproteobacteria</taxon>
        <taxon>Alteromonadales</taxon>
        <taxon>Alteromonadaceae</taxon>
        <taxon>Alteromonas/Salinimonas group</taxon>
        <taxon>Alteromonas</taxon>
    </lineage>
</organism>
<protein>
    <submittedName>
        <fullName evidence="4">Chemotaxis protein</fullName>
    </submittedName>
</protein>
<feature type="domain" description="HBM" evidence="3">
    <location>
        <begin position="29"/>
        <end position="261"/>
    </location>
</feature>
<dbReference type="GeneID" id="78256482"/>